<comment type="caution">
    <text evidence="2">The sequence shown here is derived from an EMBL/GenBank/DDBJ whole genome shotgun (WGS) entry which is preliminary data.</text>
</comment>
<evidence type="ECO:0000256" key="1">
    <source>
        <dbReference type="SAM" id="MobiDB-lite"/>
    </source>
</evidence>
<reference evidence="2 3" key="1">
    <citation type="submission" date="2019-06" db="EMBL/GenBank/DDBJ databases">
        <title>A chromosomal-level reference genome of Carpinus fangiana (Coryloideae, Betulaceae).</title>
        <authorList>
            <person name="Yang X."/>
            <person name="Wang Z."/>
            <person name="Zhang L."/>
            <person name="Hao G."/>
            <person name="Liu J."/>
            <person name="Yang Y."/>
        </authorList>
    </citation>
    <scope>NUCLEOTIDE SEQUENCE [LARGE SCALE GENOMIC DNA]</scope>
    <source>
        <strain evidence="2">Cfa_2016G</strain>
        <tissue evidence="2">Leaf</tissue>
    </source>
</reference>
<dbReference type="Proteomes" id="UP000327013">
    <property type="component" value="Unassembled WGS sequence"/>
</dbReference>
<sequence>MAWRTKECESTVGKRPTSKGWSHTGSNGWRRGRSSNVAERVSDSRPRRIRSWQDPRGGRSERWFRRMLVEARGNFNGPHNHGKYAGARLALGVVSTRHNPRAGTRESVIECMSVLVAVVYKVAPPGESAGENGRCGRLKSRETADPHTTGSPPATTTLTLS</sequence>
<proteinExistence type="predicted"/>
<feature type="region of interest" description="Disordered" evidence="1">
    <location>
        <begin position="125"/>
        <end position="161"/>
    </location>
</feature>
<dbReference type="AlphaFoldDB" id="A0A5N6KQ74"/>
<evidence type="ECO:0000313" key="3">
    <source>
        <dbReference type="Proteomes" id="UP000327013"/>
    </source>
</evidence>
<feature type="compositionally biased region" description="Low complexity" evidence="1">
    <location>
        <begin position="148"/>
        <end position="161"/>
    </location>
</feature>
<evidence type="ECO:0000313" key="2">
    <source>
        <dbReference type="EMBL" id="KAB8337239.1"/>
    </source>
</evidence>
<feature type="region of interest" description="Disordered" evidence="1">
    <location>
        <begin position="1"/>
        <end position="42"/>
    </location>
</feature>
<protein>
    <submittedName>
        <fullName evidence="2">Uncharacterized protein</fullName>
    </submittedName>
</protein>
<dbReference type="EMBL" id="VIBQ01000009">
    <property type="protein sequence ID" value="KAB8337239.1"/>
    <property type="molecule type" value="Genomic_DNA"/>
</dbReference>
<name>A0A5N6KQ74_9ROSI</name>
<gene>
    <name evidence="2" type="ORF">FH972_021541</name>
</gene>
<organism evidence="2 3">
    <name type="scientific">Carpinus fangiana</name>
    <dbReference type="NCBI Taxonomy" id="176857"/>
    <lineage>
        <taxon>Eukaryota</taxon>
        <taxon>Viridiplantae</taxon>
        <taxon>Streptophyta</taxon>
        <taxon>Embryophyta</taxon>
        <taxon>Tracheophyta</taxon>
        <taxon>Spermatophyta</taxon>
        <taxon>Magnoliopsida</taxon>
        <taxon>eudicotyledons</taxon>
        <taxon>Gunneridae</taxon>
        <taxon>Pentapetalae</taxon>
        <taxon>rosids</taxon>
        <taxon>fabids</taxon>
        <taxon>Fagales</taxon>
        <taxon>Betulaceae</taxon>
        <taxon>Carpinus</taxon>
    </lineage>
</organism>
<keyword evidence="3" id="KW-1185">Reference proteome</keyword>
<accession>A0A5N6KQ74</accession>